<evidence type="ECO:0000256" key="6">
    <source>
        <dbReference type="ARBA" id="ARBA00023136"/>
    </source>
</evidence>
<feature type="transmembrane region" description="Helical" evidence="7">
    <location>
        <begin position="427"/>
        <end position="448"/>
    </location>
</feature>
<feature type="transmembrane region" description="Helical" evidence="7">
    <location>
        <begin position="116"/>
        <end position="138"/>
    </location>
</feature>
<keyword evidence="6 7" id="KW-0472">Membrane</keyword>
<feature type="transmembrane region" description="Helical" evidence="7">
    <location>
        <begin position="468"/>
        <end position="485"/>
    </location>
</feature>
<feature type="transmembrane region" description="Helical" evidence="7">
    <location>
        <begin position="58"/>
        <end position="79"/>
    </location>
</feature>
<evidence type="ECO:0000259" key="8">
    <source>
        <dbReference type="PROSITE" id="PS51202"/>
    </source>
</evidence>
<feature type="transmembrane region" description="Helical" evidence="7">
    <location>
        <begin position="541"/>
        <end position="557"/>
    </location>
</feature>
<keyword evidence="5 7" id="KW-1133">Transmembrane helix</keyword>
<feature type="transmembrane region" description="Helical" evidence="7">
    <location>
        <begin position="32"/>
        <end position="52"/>
    </location>
</feature>
<feature type="transmembrane region" description="Helical" evidence="7">
    <location>
        <begin position="150"/>
        <end position="176"/>
    </location>
</feature>
<dbReference type="AlphaFoldDB" id="A0A1J5TQQ6"/>
<dbReference type="GO" id="GO:1902600">
    <property type="term" value="P:proton transmembrane transport"/>
    <property type="evidence" value="ECO:0007669"/>
    <property type="project" value="InterPro"/>
</dbReference>
<dbReference type="Gene3D" id="3.30.70.1450">
    <property type="entry name" value="Regulator of K+ conductance, C-terminal domain"/>
    <property type="match status" value="2"/>
</dbReference>
<dbReference type="GO" id="GO:0008324">
    <property type="term" value="F:monoatomic cation transmembrane transporter activity"/>
    <property type="evidence" value="ECO:0007669"/>
    <property type="project" value="InterPro"/>
</dbReference>
<feature type="transmembrane region" description="Helical" evidence="7">
    <location>
        <begin position="221"/>
        <end position="238"/>
    </location>
</feature>
<feature type="domain" description="RCK C-terminal" evidence="8">
    <location>
        <begin position="675"/>
        <end position="760"/>
    </location>
</feature>
<name>A0A1J5TQQ6_9ZZZZ</name>
<feature type="transmembrane region" description="Helical" evidence="7">
    <location>
        <begin position="359"/>
        <end position="378"/>
    </location>
</feature>
<dbReference type="Gene3D" id="1.20.1530.20">
    <property type="match status" value="1"/>
</dbReference>
<evidence type="ECO:0000256" key="7">
    <source>
        <dbReference type="SAM" id="Phobius"/>
    </source>
</evidence>
<sequence>MEPILFIQDLAVILLIGGAAGWICQRLGLSSVAGYLIAGCIVGPHTPPFALVTDIPRIQTLAQVGLVFLVFSIGLRLSLSRLRRMGLGLLLAVAASAGILYALTRVAGSAAGLGNVTTLFVAGMLMVSSSAIISRVLADARITHEHAGQLALGVTVLEDIVAVMMLTLLSSIVQFGGANPSARLGETLTLLVAFVVLAGVVGLLLVPRLLRRMSAFASDELQALGIAGLLFGMALLAQRAGYSTALGAFLLGAIVAETPNRAQVERIFEGMRDVFSAVFFVAIGMQIDPASLAHVALPIIGWTAFALFARVASSSLGLTLTGVPTSEALRTGLLLVPIGEFSFIIVQMGVDSSVVPQDYYPMIVGVSLLTTLVAPFLARNSDRIAAGAIERLPKWASGTLNGYQAWLEKLLSRPKQNTLWLLSRKRIIQISVGMLFVTGLCVFSGRLLEVFVGWVGPNWLFPMGPVTIFWLLLLLAALPPLVAIWRNLSAMAMLYAEIGAKGHAYEARMRVFIEHGLRVLAGAGIAVWLASILPFEESSRWMLYAVGVLALLALVLLRRKFILWHSEAEIDLQSVLSPAAGVPSSAWLESRSDWRLGVMECVVPDLAEYRGRSLRDIALRSSLGATVVGIERQGLLIPLPGPQEILYPRDKLLIMGSPEQGRAAVRFLQNVSFEPEAETDTPIEDIRVEKIDILDTSPAVGLGFGAIEPTRRFGIILAGLQRGENRVLNPRADEPILAGDQLLALGTVAQLRRFRTWVDSAGRPAQ</sequence>
<organism evidence="9">
    <name type="scientific">mine drainage metagenome</name>
    <dbReference type="NCBI Taxonomy" id="410659"/>
    <lineage>
        <taxon>unclassified sequences</taxon>
        <taxon>metagenomes</taxon>
        <taxon>ecological metagenomes</taxon>
    </lineage>
</organism>
<dbReference type="InterPro" id="IPR036721">
    <property type="entry name" value="RCK_C_sf"/>
</dbReference>
<dbReference type="PANTHER" id="PTHR42751:SF3">
    <property type="entry name" value="SODIUM_GLUTAMATE SYMPORTER"/>
    <property type="match status" value="1"/>
</dbReference>
<dbReference type="GO" id="GO:0016020">
    <property type="term" value="C:membrane"/>
    <property type="evidence" value="ECO:0007669"/>
    <property type="project" value="UniProtKB-SubCell"/>
</dbReference>
<dbReference type="GO" id="GO:0015297">
    <property type="term" value="F:antiporter activity"/>
    <property type="evidence" value="ECO:0007669"/>
    <property type="project" value="InterPro"/>
</dbReference>
<gene>
    <name evidence="9" type="primary">ybaL</name>
    <name evidence="9" type="ORF">GALL_09840</name>
</gene>
<comment type="caution">
    <text evidence="9">The sequence shown here is derived from an EMBL/GenBank/DDBJ whole genome shotgun (WGS) entry which is preliminary data.</text>
</comment>
<proteinExistence type="inferred from homology"/>
<dbReference type="EMBL" id="MLJW01000002">
    <property type="protein sequence ID" value="OIR18645.1"/>
    <property type="molecule type" value="Genomic_DNA"/>
</dbReference>
<dbReference type="InterPro" id="IPR006037">
    <property type="entry name" value="RCK_C"/>
</dbReference>
<feature type="transmembrane region" description="Helical" evidence="7">
    <location>
        <begin position="86"/>
        <end position="104"/>
    </location>
</feature>
<dbReference type="InterPro" id="IPR006153">
    <property type="entry name" value="Cation/H_exchanger_TM"/>
</dbReference>
<feature type="transmembrane region" description="Helical" evidence="7">
    <location>
        <begin position="188"/>
        <end position="209"/>
    </location>
</feature>
<keyword evidence="4 7" id="KW-0812">Transmembrane</keyword>
<comment type="similarity">
    <text evidence="2">Belongs to the monovalent cation:proton antiporter 2 (CPA2) transporter (TC 2.A.37) family.</text>
</comment>
<dbReference type="InterPro" id="IPR038770">
    <property type="entry name" value="Na+/solute_symporter_sf"/>
</dbReference>
<reference evidence="9" key="1">
    <citation type="submission" date="2016-10" db="EMBL/GenBank/DDBJ databases">
        <title>Sequence of Gallionella enrichment culture.</title>
        <authorList>
            <person name="Poehlein A."/>
            <person name="Muehling M."/>
            <person name="Daniel R."/>
        </authorList>
    </citation>
    <scope>NUCLEOTIDE SEQUENCE</scope>
</reference>
<accession>A0A1J5TQQ6</accession>
<dbReference type="PANTHER" id="PTHR42751">
    <property type="entry name" value="SODIUM/HYDROGEN EXCHANGER FAMILY/TRKA DOMAIN PROTEIN"/>
    <property type="match status" value="1"/>
</dbReference>
<dbReference type="GO" id="GO:0006813">
    <property type="term" value="P:potassium ion transport"/>
    <property type="evidence" value="ECO:0007669"/>
    <property type="project" value="InterPro"/>
</dbReference>
<dbReference type="PROSITE" id="PS51202">
    <property type="entry name" value="RCK_C"/>
    <property type="match status" value="2"/>
</dbReference>
<evidence type="ECO:0000256" key="2">
    <source>
        <dbReference type="ARBA" id="ARBA00005551"/>
    </source>
</evidence>
<dbReference type="Pfam" id="PF02080">
    <property type="entry name" value="TrkA_C"/>
    <property type="match status" value="2"/>
</dbReference>
<evidence type="ECO:0000256" key="3">
    <source>
        <dbReference type="ARBA" id="ARBA00022448"/>
    </source>
</evidence>
<feature type="domain" description="RCK C-terminal" evidence="8">
    <location>
        <begin position="586"/>
        <end position="670"/>
    </location>
</feature>
<evidence type="ECO:0000256" key="1">
    <source>
        <dbReference type="ARBA" id="ARBA00004141"/>
    </source>
</evidence>
<feature type="transmembrane region" description="Helical" evidence="7">
    <location>
        <begin position="6"/>
        <end position="25"/>
    </location>
</feature>
<feature type="transmembrane region" description="Helical" evidence="7">
    <location>
        <begin position="517"/>
        <end position="535"/>
    </location>
</feature>
<comment type="subcellular location">
    <subcellularLocation>
        <location evidence="1">Membrane</location>
        <topology evidence="1">Multi-pass membrane protein</topology>
    </subcellularLocation>
</comment>
<evidence type="ECO:0000313" key="9">
    <source>
        <dbReference type="EMBL" id="OIR18645.1"/>
    </source>
</evidence>
<dbReference type="SUPFAM" id="SSF116726">
    <property type="entry name" value="TrkA C-terminal domain-like"/>
    <property type="match status" value="2"/>
</dbReference>
<evidence type="ECO:0000256" key="4">
    <source>
        <dbReference type="ARBA" id="ARBA00022692"/>
    </source>
</evidence>
<feature type="transmembrane region" description="Helical" evidence="7">
    <location>
        <begin position="328"/>
        <end position="347"/>
    </location>
</feature>
<evidence type="ECO:0000256" key="5">
    <source>
        <dbReference type="ARBA" id="ARBA00022989"/>
    </source>
</evidence>
<protein>
    <submittedName>
        <fullName evidence="9">Inner membrane protein YbaL</fullName>
    </submittedName>
</protein>
<dbReference type="Pfam" id="PF00999">
    <property type="entry name" value="Na_H_Exchanger"/>
    <property type="match status" value="1"/>
</dbReference>
<keyword evidence="3" id="KW-0813">Transport</keyword>
<feature type="transmembrane region" description="Helical" evidence="7">
    <location>
        <begin position="299"/>
        <end position="321"/>
    </location>
</feature>